<evidence type="ECO:0000256" key="3">
    <source>
        <dbReference type="ARBA" id="ARBA00022840"/>
    </source>
</evidence>
<keyword evidence="3" id="KW-0067">ATP-binding</keyword>
<dbReference type="Proteomes" id="UP000663868">
    <property type="component" value="Unassembled WGS sequence"/>
</dbReference>
<dbReference type="AlphaFoldDB" id="A0A820JFT9"/>
<organism evidence="5 6">
    <name type="scientific">Adineta steineri</name>
    <dbReference type="NCBI Taxonomy" id="433720"/>
    <lineage>
        <taxon>Eukaryota</taxon>
        <taxon>Metazoa</taxon>
        <taxon>Spiralia</taxon>
        <taxon>Gnathifera</taxon>
        <taxon>Rotifera</taxon>
        <taxon>Eurotatoria</taxon>
        <taxon>Bdelloidea</taxon>
        <taxon>Adinetida</taxon>
        <taxon>Adinetidae</taxon>
        <taxon>Adineta</taxon>
    </lineage>
</organism>
<gene>
    <name evidence="5" type="ORF">KXQ929_LOCUS46919</name>
</gene>
<keyword evidence="1" id="KW-0436">Ligase</keyword>
<keyword evidence="2" id="KW-0547">Nucleotide-binding</keyword>
<dbReference type="GO" id="GO:0004817">
    <property type="term" value="F:cysteine-tRNA ligase activity"/>
    <property type="evidence" value="ECO:0007669"/>
    <property type="project" value="TreeGrafter"/>
</dbReference>
<evidence type="ECO:0000259" key="4">
    <source>
        <dbReference type="Pfam" id="PF01406"/>
    </source>
</evidence>
<name>A0A820JFT9_9BILA</name>
<evidence type="ECO:0000313" key="5">
    <source>
        <dbReference type="EMBL" id="CAF4326378.1"/>
    </source>
</evidence>
<evidence type="ECO:0000256" key="1">
    <source>
        <dbReference type="ARBA" id="ARBA00022598"/>
    </source>
</evidence>
<dbReference type="EMBL" id="CAJOBB010016269">
    <property type="protein sequence ID" value="CAF4326378.1"/>
    <property type="molecule type" value="Genomic_DNA"/>
</dbReference>
<dbReference type="PANTHER" id="PTHR10890">
    <property type="entry name" value="CYSTEINYL-TRNA SYNTHETASE"/>
    <property type="match status" value="1"/>
</dbReference>
<dbReference type="GO" id="GO:0005524">
    <property type="term" value="F:ATP binding"/>
    <property type="evidence" value="ECO:0007669"/>
    <property type="project" value="UniProtKB-KW"/>
</dbReference>
<dbReference type="SUPFAM" id="SSF52374">
    <property type="entry name" value="Nucleotidylyl transferase"/>
    <property type="match status" value="1"/>
</dbReference>
<comment type="caution">
    <text evidence="5">The sequence shown here is derived from an EMBL/GenBank/DDBJ whole genome shotgun (WGS) entry which is preliminary data.</text>
</comment>
<evidence type="ECO:0000313" key="6">
    <source>
        <dbReference type="Proteomes" id="UP000663868"/>
    </source>
</evidence>
<accession>A0A820JFT9</accession>
<dbReference type="Pfam" id="PF01406">
    <property type="entry name" value="tRNA-synt_1e"/>
    <property type="match status" value="1"/>
</dbReference>
<dbReference type="GO" id="GO:0006423">
    <property type="term" value="P:cysteinyl-tRNA aminoacylation"/>
    <property type="evidence" value="ECO:0007669"/>
    <property type="project" value="TreeGrafter"/>
</dbReference>
<feature type="domain" description="tRNA synthetases class I catalytic" evidence="4">
    <location>
        <begin position="36"/>
        <end position="81"/>
    </location>
</feature>
<dbReference type="InterPro" id="IPR032678">
    <property type="entry name" value="tRNA-synt_1_cat_dom"/>
</dbReference>
<sequence length="81" mass="9394">MCSTAKQNSGLWKCPEVTSDAQLRLYNSFTKKKELFVPINGNEVRWYTCGPTVYDTSHMGHARTYISFDIVRRVISDYFGY</sequence>
<dbReference type="InterPro" id="IPR024909">
    <property type="entry name" value="Cys-tRNA/MSH_ligase"/>
</dbReference>
<dbReference type="PANTHER" id="PTHR10890:SF3">
    <property type="entry name" value="CYSTEINE--TRNA LIGASE, CYTOPLASMIC"/>
    <property type="match status" value="1"/>
</dbReference>
<dbReference type="Gene3D" id="3.40.50.620">
    <property type="entry name" value="HUPs"/>
    <property type="match status" value="1"/>
</dbReference>
<reference evidence="5" key="1">
    <citation type="submission" date="2021-02" db="EMBL/GenBank/DDBJ databases">
        <authorList>
            <person name="Nowell W R."/>
        </authorList>
    </citation>
    <scope>NUCLEOTIDE SEQUENCE</scope>
</reference>
<dbReference type="GO" id="GO:0005737">
    <property type="term" value="C:cytoplasm"/>
    <property type="evidence" value="ECO:0007669"/>
    <property type="project" value="TreeGrafter"/>
</dbReference>
<proteinExistence type="predicted"/>
<feature type="non-terminal residue" evidence="5">
    <location>
        <position position="81"/>
    </location>
</feature>
<dbReference type="InterPro" id="IPR014729">
    <property type="entry name" value="Rossmann-like_a/b/a_fold"/>
</dbReference>
<evidence type="ECO:0000256" key="2">
    <source>
        <dbReference type="ARBA" id="ARBA00022741"/>
    </source>
</evidence>
<protein>
    <recommendedName>
        <fullName evidence="4">tRNA synthetases class I catalytic domain-containing protein</fullName>
    </recommendedName>
</protein>